<dbReference type="STRING" id="4081.A0A494G8C3"/>
<keyword evidence="2" id="KW-1185">Reference proteome</keyword>
<dbReference type="Gramene" id="Solyc00g005480.1.1">
    <property type="protein sequence ID" value="Solyc00g005480.1.1"/>
    <property type="gene ID" value="Solyc00g005480.1"/>
</dbReference>
<protein>
    <recommendedName>
        <fullName evidence="3">UBC core domain-containing protein</fullName>
    </recommendedName>
</protein>
<dbReference type="EnsemblPlants" id="Solyc00g005480.1.1">
    <property type="protein sequence ID" value="Solyc00g005480.1.1"/>
    <property type="gene ID" value="Solyc00g005480.1"/>
</dbReference>
<dbReference type="PaxDb" id="4081-Solyc00g005480.1.1"/>
<evidence type="ECO:0000313" key="1">
    <source>
        <dbReference type="EnsemblPlants" id="Solyc00g005480.1.1"/>
    </source>
</evidence>
<sequence>MAGGIARLRLSERRRLWRMDQPQGFVAMPETAPHGSFNLMVWHCYIPGKPMGEMINNMLKKELDKFYPKILNQGQIYAKPINIYWFILFYNYENPPRIDTFHNVDKLNSTLILYLDLKHEM</sequence>
<name>A0A494G8C3_SOLLC</name>
<dbReference type="AlphaFoldDB" id="A0A494G8C3"/>
<evidence type="ECO:0008006" key="3">
    <source>
        <dbReference type="Google" id="ProtNLM"/>
    </source>
</evidence>
<reference evidence="1" key="1">
    <citation type="journal article" date="2012" name="Nature">
        <title>The tomato genome sequence provides insights into fleshy fruit evolution.</title>
        <authorList>
            <consortium name="Tomato Genome Consortium"/>
        </authorList>
    </citation>
    <scope>NUCLEOTIDE SEQUENCE [LARGE SCALE GENOMIC DNA]</scope>
    <source>
        <strain evidence="1">cv. Heinz 1706</strain>
    </source>
</reference>
<evidence type="ECO:0000313" key="2">
    <source>
        <dbReference type="Proteomes" id="UP000004994"/>
    </source>
</evidence>
<reference evidence="1" key="2">
    <citation type="submission" date="2019-04" db="UniProtKB">
        <authorList>
            <consortium name="EnsemblPlants"/>
        </authorList>
    </citation>
    <scope>IDENTIFICATION</scope>
    <source>
        <strain evidence="1">cv. Heinz 1706</strain>
    </source>
</reference>
<organism evidence="1">
    <name type="scientific">Solanum lycopersicum</name>
    <name type="common">Tomato</name>
    <name type="synonym">Lycopersicon esculentum</name>
    <dbReference type="NCBI Taxonomy" id="4081"/>
    <lineage>
        <taxon>Eukaryota</taxon>
        <taxon>Viridiplantae</taxon>
        <taxon>Streptophyta</taxon>
        <taxon>Embryophyta</taxon>
        <taxon>Tracheophyta</taxon>
        <taxon>Spermatophyta</taxon>
        <taxon>Magnoliopsida</taxon>
        <taxon>eudicotyledons</taxon>
        <taxon>Gunneridae</taxon>
        <taxon>Pentapetalae</taxon>
        <taxon>asterids</taxon>
        <taxon>lamiids</taxon>
        <taxon>Solanales</taxon>
        <taxon>Solanaceae</taxon>
        <taxon>Solanoideae</taxon>
        <taxon>Solaneae</taxon>
        <taxon>Solanum</taxon>
        <taxon>Solanum subgen. Lycopersicon</taxon>
    </lineage>
</organism>
<dbReference type="Proteomes" id="UP000004994">
    <property type="component" value="Unassembled WGS sequence"/>
</dbReference>
<dbReference type="InParanoid" id="A0A494G8C3"/>
<accession>A0A494G8C3</accession>
<proteinExistence type="predicted"/>